<evidence type="ECO:0000259" key="1">
    <source>
        <dbReference type="PROSITE" id="PS50853"/>
    </source>
</evidence>
<dbReference type="Gene3D" id="2.60.40.10">
    <property type="entry name" value="Immunoglobulins"/>
    <property type="match status" value="1"/>
</dbReference>
<reference evidence="2" key="1">
    <citation type="submission" date="2025-08" db="UniProtKB">
        <authorList>
            <consortium name="Ensembl"/>
        </authorList>
    </citation>
    <scope>IDENTIFICATION</scope>
</reference>
<name>A0A3Q3W5W7_MOLML</name>
<evidence type="ECO:0000313" key="2">
    <source>
        <dbReference type="Ensembl" id="ENSMMOP00000007102.1"/>
    </source>
</evidence>
<dbReference type="Proteomes" id="UP000261620">
    <property type="component" value="Unplaced"/>
</dbReference>
<dbReference type="InterPro" id="IPR013783">
    <property type="entry name" value="Ig-like_fold"/>
</dbReference>
<dbReference type="STRING" id="94237.ENSMMOP00000007102"/>
<accession>A0A3Q3W5W7</accession>
<dbReference type="Pfam" id="PF00041">
    <property type="entry name" value="fn3"/>
    <property type="match status" value="1"/>
</dbReference>
<proteinExistence type="predicted"/>
<dbReference type="PROSITE" id="PS50853">
    <property type="entry name" value="FN3"/>
    <property type="match status" value="1"/>
</dbReference>
<dbReference type="InterPro" id="IPR036116">
    <property type="entry name" value="FN3_sf"/>
</dbReference>
<dbReference type="AlphaFoldDB" id="A0A3Q3W5W7"/>
<dbReference type="SUPFAM" id="SSF49265">
    <property type="entry name" value="Fibronectin type III"/>
    <property type="match status" value="1"/>
</dbReference>
<dbReference type="Ensembl" id="ENSMMOT00000007236.1">
    <property type="protein sequence ID" value="ENSMMOP00000007102.1"/>
    <property type="gene ID" value="ENSMMOG00000005517.1"/>
</dbReference>
<dbReference type="InterPro" id="IPR003961">
    <property type="entry name" value="FN3_dom"/>
</dbReference>
<feature type="domain" description="Fibronectin type-III" evidence="1">
    <location>
        <begin position="1"/>
        <end position="92"/>
    </location>
</feature>
<protein>
    <recommendedName>
        <fullName evidence="1">Fibronectin type-III domain-containing protein</fullName>
    </recommendedName>
</protein>
<dbReference type="OMA" id="NSSTRYY"/>
<sequence>GISDVSDTTISLRWSPINTTAITGYRITVVAAGESVPIFEDLVLPTTGDYTVYGLEPGIDYDISVITVTENGESDGLYLHQYINTNVHTVLDRQHISTTAELRQSIQPT</sequence>
<dbReference type="CDD" id="cd00063">
    <property type="entry name" value="FN3"/>
    <property type="match status" value="1"/>
</dbReference>
<evidence type="ECO:0000313" key="3">
    <source>
        <dbReference type="Proteomes" id="UP000261620"/>
    </source>
</evidence>
<reference evidence="2" key="2">
    <citation type="submission" date="2025-09" db="UniProtKB">
        <authorList>
            <consortium name="Ensembl"/>
        </authorList>
    </citation>
    <scope>IDENTIFICATION</scope>
</reference>
<organism evidence="2 3">
    <name type="scientific">Mola mola</name>
    <name type="common">Ocean sunfish</name>
    <name type="synonym">Tetraodon mola</name>
    <dbReference type="NCBI Taxonomy" id="94237"/>
    <lineage>
        <taxon>Eukaryota</taxon>
        <taxon>Metazoa</taxon>
        <taxon>Chordata</taxon>
        <taxon>Craniata</taxon>
        <taxon>Vertebrata</taxon>
        <taxon>Euteleostomi</taxon>
        <taxon>Actinopterygii</taxon>
        <taxon>Neopterygii</taxon>
        <taxon>Teleostei</taxon>
        <taxon>Neoteleostei</taxon>
        <taxon>Acanthomorphata</taxon>
        <taxon>Eupercaria</taxon>
        <taxon>Tetraodontiformes</taxon>
        <taxon>Molidae</taxon>
        <taxon>Mola</taxon>
    </lineage>
</organism>
<keyword evidence="3" id="KW-1185">Reference proteome</keyword>